<keyword evidence="4" id="KW-0560">Oxidoreductase</keyword>
<dbReference type="GO" id="GO:0006790">
    <property type="term" value="P:sulfur compound metabolic process"/>
    <property type="evidence" value="ECO:0007669"/>
    <property type="project" value="TreeGrafter"/>
</dbReference>
<evidence type="ECO:0000256" key="3">
    <source>
        <dbReference type="ARBA" id="ARBA00022723"/>
    </source>
</evidence>
<reference evidence="8 9" key="1">
    <citation type="submission" date="2015-04" db="EMBL/GenBank/DDBJ databases">
        <title>Complete Sequence for the Genome of the Thioalkalivibrio versutus D301.</title>
        <authorList>
            <person name="Mu T."/>
            <person name="Zhou J."/>
            <person name="Xu X."/>
        </authorList>
    </citation>
    <scope>NUCLEOTIDE SEQUENCE [LARGE SCALE GENOMIC DNA]</scope>
    <source>
        <strain evidence="8 9">D301</strain>
    </source>
</reference>
<feature type="domain" description="Moybdenum cofactor oxidoreductase dimerisation" evidence="7">
    <location>
        <begin position="324"/>
        <end position="441"/>
    </location>
</feature>
<feature type="region of interest" description="Disordered" evidence="5">
    <location>
        <begin position="1"/>
        <end position="29"/>
    </location>
</feature>
<evidence type="ECO:0000313" key="8">
    <source>
        <dbReference type="EMBL" id="AKJ95600.1"/>
    </source>
</evidence>
<evidence type="ECO:0000256" key="1">
    <source>
        <dbReference type="ARBA" id="ARBA00001924"/>
    </source>
</evidence>
<dbReference type="GO" id="GO:0030151">
    <property type="term" value="F:molybdenum ion binding"/>
    <property type="evidence" value="ECO:0007669"/>
    <property type="project" value="InterPro"/>
</dbReference>
<dbReference type="GO" id="GO:0008482">
    <property type="term" value="F:sulfite oxidase activity"/>
    <property type="evidence" value="ECO:0007669"/>
    <property type="project" value="TreeGrafter"/>
</dbReference>
<sequence>MTDHKNDGSEMDRKSEEEIRETEQLTETGAARRGFLGRLGKGGAALAVMGLGAETAMQTMFNRSTLSSAVAAGIEGFHVEGKVDGVIWLNDRPINGELPPHLLHDEVTPFPNMFVRNNGVPPEKAGIDASAWTLTVHGEAANGEKSYTIADLKEKFEHHTLQIWIECGGNGRAAFEPSPRGNQWDLGAVGCPTWTGVRLRDVLEDVGYDADKAEYIGFKAGDAHLSGRDDLDALSRGCPMRKAVEDETLIVWAMNGEDIPEQHGYPLRLITPGFPGSASGKWLTEILVRDREHDGQGMTGHSYRVPRHPVEPGADVPNEDMVVLEEMPVKSLITYPQTGAETSVGSTLKVAGKAWDGYGDVEELHVSTDFGVTWQKADLKRPVNKFAWQTWEADIEFSEPGFHQVWAVATNSKGDRQPMVLPGWNPRGYGNNKAHHIDVRVKA</sequence>
<dbReference type="PRINTS" id="PR00407">
    <property type="entry name" value="EUMOPTERIN"/>
</dbReference>
<feature type="compositionally biased region" description="Basic and acidic residues" evidence="5">
    <location>
        <begin position="1"/>
        <end position="23"/>
    </location>
</feature>
<dbReference type="InterPro" id="IPR000572">
    <property type="entry name" value="OxRdtase_Mopterin-bd_dom"/>
</dbReference>
<dbReference type="Gene3D" id="3.90.420.10">
    <property type="entry name" value="Oxidoreductase, molybdopterin-binding domain"/>
    <property type="match status" value="1"/>
</dbReference>
<evidence type="ECO:0000256" key="4">
    <source>
        <dbReference type="ARBA" id="ARBA00023002"/>
    </source>
</evidence>
<evidence type="ECO:0000256" key="2">
    <source>
        <dbReference type="ARBA" id="ARBA00022505"/>
    </source>
</evidence>
<evidence type="ECO:0000259" key="7">
    <source>
        <dbReference type="Pfam" id="PF03404"/>
    </source>
</evidence>
<protein>
    <submittedName>
        <fullName evidence="8">Molybdopterin containing oxidoreductase</fullName>
    </submittedName>
</protein>
<evidence type="ECO:0000259" key="6">
    <source>
        <dbReference type="Pfam" id="PF00174"/>
    </source>
</evidence>
<evidence type="ECO:0000256" key="5">
    <source>
        <dbReference type="SAM" id="MobiDB-lite"/>
    </source>
</evidence>
<keyword evidence="9" id="KW-1185">Reference proteome</keyword>
<gene>
    <name evidence="8" type="ORF">TVD_09630</name>
</gene>
<dbReference type="GO" id="GO:0043546">
    <property type="term" value="F:molybdopterin cofactor binding"/>
    <property type="evidence" value="ECO:0007669"/>
    <property type="project" value="TreeGrafter"/>
</dbReference>
<dbReference type="AlphaFoldDB" id="A0A0G3G2Z9"/>
<keyword evidence="2" id="KW-0500">Molybdenum</keyword>
<dbReference type="PANTHER" id="PTHR19372">
    <property type="entry name" value="SULFITE REDUCTASE"/>
    <property type="match status" value="1"/>
</dbReference>
<dbReference type="GO" id="GO:0020037">
    <property type="term" value="F:heme binding"/>
    <property type="evidence" value="ECO:0007669"/>
    <property type="project" value="TreeGrafter"/>
</dbReference>
<comment type="cofactor">
    <cofactor evidence="1">
        <name>Mo-molybdopterin</name>
        <dbReference type="ChEBI" id="CHEBI:71302"/>
    </cofactor>
</comment>
<accession>A0A0G3G2Z9</accession>
<dbReference type="Pfam" id="PF03404">
    <property type="entry name" value="Mo-co_dimer"/>
    <property type="match status" value="1"/>
</dbReference>
<dbReference type="InterPro" id="IPR014756">
    <property type="entry name" value="Ig_E-set"/>
</dbReference>
<dbReference type="KEGG" id="tvr:TVD_09630"/>
<dbReference type="STRING" id="106634.TVD_09630"/>
<dbReference type="OrthoDB" id="9795587at2"/>
<dbReference type="SUPFAM" id="SSF56524">
    <property type="entry name" value="Oxidoreductase molybdopterin-binding domain"/>
    <property type="match status" value="1"/>
</dbReference>
<dbReference type="Pfam" id="PF00174">
    <property type="entry name" value="Oxidored_molyb"/>
    <property type="match status" value="1"/>
</dbReference>
<dbReference type="PANTHER" id="PTHR19372:SF7">
    <property type="entry name" value="SULFITE OXIDASE, MITOCHONDRIAL"/>
    <property type="match status" value="1"/>
</dbReference>
<feature type="domain" description="Oxidoreductase molybdopterin-binding" evidence="6">
    <location>
        <begin position="127"/>
        <end position="295"/>
    </location>
</feature>
<name>A0A0G3G2Z9_9GAMM</name>
<organism evidence="8 9">
    <name type="scientific">Thioalkalivibrio versutus</name>
    <dbReference type="NCBI Taxonomy" id="106634"/>
    <lineage>
        <taxon>Bacteria</taxon>
        <taxon>Pseudomonadati</taxon>
        <taxon>Pseudomonadota</taxon>
        <taxon>Gammaproteobacteria</taxon>
        <taxon>Chromatiales</taxon>
        <taxon>Ectothiorhodospiraceae</taxon>
        <taxon>Thioalkalivibrio</taxon>
    </lineage>
</organism>
<dbReference type="PATRIC" id="fig|106634.4.peg.1971"/>
<dbReference type="InterPro" id="IPR006311">
    <property type="entry name" value="TAT_signal"/>
</dbReference>
<dbReference type="InterPro" id="IPR005066">
    <property type="entry name" value="MoCF_OxRdtse_dimer"/>
</dbReference>
<dbReference type="CDD" id="cd02110">
    <property type="entry name" value="SO_family_Moco_dimer"/>
    <property type="match status" value="1"/>
</dbReference>
<dbReference type="Gene3D" id="2.60.40.650">
    <property type="match status" value="1"/>
</dbReference>
<dbReference type="RefSeq" id="WP_047251489.1">
    <property type="nucleotide sequence ID" value="NZ_CP011367.1"/>
</dbReference>
<dbReference type="SUPFAM" id="SSF81296">
    <property type="entry name" value="E set domains"/>
    <property type="match status" value="1"/>
</dbReference>
<feature type="region of interest" description="Disordered" evidence="5">
    <location>
        <begin position="295"/>
        <end position="315"/>
    </location>
</feature>
<evidence type="ECO:0000313" key="9">
    <source>
        <dbReference type="Proteomes" id="UP000064201"/>
    </source>
</evidence>
<dbReference type="PROSITE" id="PS51318">
    <property type="entry name" value="TAT"/>
    <property type="match status" value="1"/>
</dbReference>
<dbReference type="InterPro" id="IPR036374">
    <property type="entry name" value="OxRdtase_Mopterin-bd_sf"/>
</dbReference>
<keyword evidence="3" id="KW-0479">Metal-binding</keyword>
<proteinExistence type="predicted"/>
<dbReference type="Proteomes" id="UP000064201">
    <property type="component" value="Chromosome"/>
</dbReference>
<dbReference type="EMBL" id="CP011367">
    <property type="protein sequence ID" value="AKJ95600.1"/>
    <property type="molecule type" value="Genomic_DNA"/>
</dbReference>
<dbReference type="InterPro" id="IPR008335">
    <property type="entry name" value="Mopterin_OxRdtase_euk"/>
</dbReference>